<protein>
    <submittedName>
        <fullName evidence="7">Sensor histidine kinase DesK</fullName>
        <ecNumber evidence="7">2.7.13.3</ecNumber>
    </submittedName>
</protein>
<feature type="transmembrane region" description="Helical" evidence="4">
    <location>
        <begin position="164"/>
        <end position="183"/>
    </location>
</feature>
<dbReference type="InterPro" id="IPR003594">
    <property type="entry name" value="HATPase_dom"/>
</dbReference>
<keyword evidence="4" id="KW-0812">Transmembrane</keyword>
<keyword evidence="1 7" id="KW-0808">Transferase</keyword>
<dbReference type="SUPFAM" id="SSF55874">
    <property type="entry name" value="ATPase domain of HSP90 chaperone/DNA topoisomerase II/histidine kinase"/>
    <property type="match status" value="1"/>
</dbReference>
<keyword evidence="4" id="KW-0472">Membrane</keyword>
<feature type="transmembrane region" description="Helical" evidence="4">
    <location>
        <begin position="203"/>
        <end position="223"/>
    </location>
</feature>
<dbReference type="InterPro" id="IPR050482">
    <property type="entry name" value="Sensor_HK_TwoCompSys"/>
</dbReference>
<evidence type="ECO:0000256" key="1">
    <source>
        <dbReference type="ARBA" id="ARBA00022679"/>
    </source>
</evidence>
<proteinExistence type="predicted"/>
<keyword evidence="5" id="KW-0732">Signal</keyword>
<name>A0A3P5XG81_9RHOB</name>
<dbReference type="PANTHER" id="PTHR24421">
    <property type="entry name" value="NITRATE/NITRITE SENSOR PROTEIN NARX-RELATED"/>
    <property type="match status" value="1"/>
</dbReference>
<dbReference type="AlphaFoldDB" id="A0A3P5XG81"/>
<feature type="chain" id="PRO_5017950242" evidence="5">
    <location>
        <begin position="21"/>
        <end position="711"/>
    </location>
</feature>
<dbReference type="GO" id="GO:0000160">
    <property type="term" value="P:phosphorelay signal transduction system"/>
    <property type="evidence" value="ECO:0007669"/>
    <property type="project" value="UniProtKB-KW"/>
</dbReference>
<keyword evidence="3" id="KW-0902">Two-component regulatory system</keyword>
<keyword evidence="8" id="KW-1185">Reference proteome</keyword>
<evidence type="ECO:0000259" key="6">
    <source>
        <dbReference type="SMART" id="SM00387"/>
    </source>
</evidence>
<dbReference type="PROSITE" id="PS51257">
    <property type="entry name" value="PROKAR_LIPOPROTEIN"/>
    <property type="match status" value="1"/>
</dbReference>
<evidence type="ECO:0000256" key="2">
    <source>
        <dbReference type="ARBA" id="ARBA00022777"/>
    </source>
</evidence>
<dbReference type="SMART" id="SM00387">
    <property type="entry name" value="HATPase_c"/>
    <property type="match status" value="1"/>
</dbReference>
<dbReference type="Proteomes" id="UP000277498">
    <property type="component" value="Unassembled WGS sequence"/>
</dbReference>
<dbReference type="RefSeq" id="WP_199286493.1">
    <property type="nucleotide sequence ID" value="NZ_UXAW01000134.1"/>
</dbReference>
<feature type="transmembrane region" description="Helical" evidence="4">
    <location>
        <begin position="384"/>
        <end position="400"/>
    </location>
</feature>
<evidence type="ECO:0000313" key="7">
    <source>
        <dbReference type="EMBL" id="VDC33856.1"/>
    </source>
</evidence>
<feature type="transmembrane region" description="Helical" evidence="4">
    <location>
        <begin position="325"/>
        <end position="345"/>
    </location>
</feature>
<evidence type="ECO:0000256" key="3">
    <source>
        <dbReference type="ARBA" id="ARBA00023012"/>
    </source>
</evidence>
<feature type="transmembrane region" description="Helical" evidence="4">
    <location>
        <begin position="230"/>
        <end position="253"/>
    </location>
</feature>
<keyword evidence="4" id="KW-1133">Transmembrane helix</keyword>
<evidence type="ECO:0000256" key="5">
    <source>
        <dbReference type="SAM" id="SignalP"/>
    </source>
</evidence>
<feature type="transmembrane region" description="Helical" evidence="4">
    <location>
        <begin position="137"/>
        <end position="157"/>
    </location>
</feature>
<dbReference type="EC" id="2.7.13.3" evidence="7"/>
<organism evidence="7 8">
    <name type="scientific">Pseudogemmobacter humi</name>
    <dbReference type="NCBI Taxonomy" id="2483812"/>
    <lineage>
        <taxon>Bacteria</taxon>
        <taxon>Pseudomonadati</taxon>
        <taxon>Pseudomonadota</taxon>
        <taxon>Alphaproteobacteria</taxon>
        <taxon>Rhodobacterales</taxon>
        <taxon>Paracoccaceae</taxon>
        <taxon>Pseudogemmobacter</taxon>
    </lineage>
</organism>
<reference evidence="7 8" key="1">
    <citation type="submission" date="2018-11" db="EMBL/GenBank/DDBJ databases">
        <authorList>
            <person name="Criscuolo A."/>
        </authorList>
    </citation>
    <scope>NUCLEOTIDE SEQUENCE [LARGE SCALE GENOMIC DNA]</scope>
    <source>
        <strain evidence="7">ACIP111625</strain>
    </source>
</reference>
<dbReference type="CDD" id="cd16917">
    <property type="entry name" value="HATPase_UhpB-NarQ-NarX-like"/>
    <property type="match status" value="1"/>
</dbReference>
<dbReference type="Gene3D" id="1.20.5.1930">
    <property type="match status" value="1"/>
</dbReference>
<accession>A0A3P5XG81</accession>
<dbReference type="GO" id="GO:0004673">
    <property type="term" value="F:protein histidine kinase activity"/>
    <property type="evidence" value="ECO:0007669"/>
    <property type="project" value="UniProtKB-EC"/>
</dbReference>
<feature type="domain" description="Histidine kinase/HSP90-like ATPase" evidence="6">
    <location>
        <begin position="616"/>
        <end position="707"/>
    </location>
</feature>
<evidence type="ECO:0000256" key="4">
    <source>
        <dbReference type="SAM" id="Phobius"/>
    </source>
</evidence>
<feature type="transmembrane region" description="Helical" evidence="4">
    <location>
        <begin position="291"/>
        <end position="313"/>
    </location>
</feature>
<evidence type="ECO:0000313" key="8">
    <source>
        <dbReference type="Proteomes" id="UP000277498"/>
    </source>
</evidence>
<gene>
    <name evidence="7" type="primary">desK</name>
    <name evidence="7" type="ORF">XINFAN_04085</name>
</gene>
<sequence>MALRLAPFSILMLAATTALAAAAACLFIALSQPWLGVGLAVDHDTGQVRIRTVAPDGPAAALPIGTAIDAIGGITISAGDLVEEPDVAESYASLRMFFERQDALHAALSASTVHVASGGNSQELAPGGHRPLTDLPLVFWVQILAGFTCLMVGAWVWSLRRSELSATLLLIAGTGISAAAFAASAYSSREIALPGDVFRTLSAINHLGALAFGVAMALLFLVYPRRLAPLWFLWVLPAAYSVIWALDTGWILLPGPAEGYHLPTVILMAGILAGAIWQYRASRADPAARAAVRWFALSVGLCAGTFVTVVLMPNLFGLQPAVSQGYAFVLFAMLFVGVGAGVARYRLFELESWAFSVLGYFSAVLLLVLLDAVLISFVALERPAAFALSLLTVALVYLPFRERLARWLMPKRELDREALFGHIIDVALTPAADRTMEWRRVLQGTFRPLQINPSVRVVREPTIAEEGLALDVPGIAGLPPLKMSYAHAGQRLFSPQDRGLAAEICTMLAHAIASRDAHERGATEERTRIARDMHDNLGAQLLSALYSPAPDRKDMLIRETISDLRDIVNNAARGGKTLEEVLADLKVEALERLSAADIRLDWHDDCEDGNRMLSPNAAHSLRSILREIISNTIRHSGAGRLRLSFEIRDGIVDFRASDDGRGLAADTDSNGNGLSNIEARLLALKGTLALEDAKPGLTVSARFPLLTGEMA</sequence>
<dbReference type="EMBL" id="UXAW01000134">
    <property type="protein sequence ID" value="VDC33856.1"/>
    <property type="molecule type" value="Genomic_DNA"/>
</dbReference>
<feature type="transmembrane region" description="Helical" evidence="4">
    <location>
        <begin position="357"/>
        <end position="378"/>
    </location>
</feature>
<feature type="signal peptide" evidence="5">
    <location>
        <begin position="1"/>
        <end position="20"/>
    </location>
</feature>
<dbReference type="InterPro" id="IPR036890">
    <property type="entry name" value="HATPase_C_sf"/>
</dbReference>
<feature type="transmembrane region" description="Helical" evidence="4">
    <location>
        <begin position="259"/>
        <end position="279"/>
    </location>
</feature>
<keyword evidence="2 7" id="KW-0418">Kinase</keyword>
<dbReference type="Gene3D" id="3.30.565.10">
    <property type="entry name" value="Histidine kinase-like ATPase, C-terminal domain"/>
    <property type="match status" value="1"/>
</dbReference>